<dbReference type="Gene3D" id="2.40.10.10">
    <property type="entry name" value="Trypsin-like serine proteases"/>
    <property type="match status" value="2"/>
</dbReference>
<dbReference type="GO" id="GO:0004519">
    <property type="term" value="F:endonuclease activity"/>
    <property type="evidence" value="ECO:0007669"/>
    <property type="project" value="UniProtKB-KW"/>
</dbReference>
<name>A0A1H8W345_9HYPH</name>
<organism evidence="2 4">
    <name type="scientific">Rhizobium tibeticum</name>
    <dbReference type="NCBI Taxonomy" id="501024"/>
    <lineage>
        <taxon>Bacteria</taxon>
        <taxon>Pseudomonadati</taxon>
        <taxon>Pseudomonadota</taxon>
        <taxon>Alphaproteobacteria</taxon>
        <taxon>Hyphomicrobiales</taxon>
        <taxon>Rhizobiaceae</taxon>
        <taxon>Rhizobium/Agrobacterium group</taxon>
        <taxon>Rhizobium</taxon>
    </lineage>
</organism>
<evidence type="ECO:0000313" key="4">
    <source>
        <dbReference type="Proteomes" id="UP000183063"/>
    </source>
</evidence>
<sequence length="480" mass="53303">MEKDPEASDGEKDIVATQSTTLSIEVEKVALAESNYVPAEERVLRRTRAEADSRFSARKNFLESPRSDPNGFERIIGQSDLMSINFLDRGRRAAAAVCRIKVPSDGGAWYGTGFLVGPRLLLTNHHVLGNADEASQCEAEFGYEHDIDGVLSKGVRFNLRPHEIFYTNAELDITFVAVTPLSDEGVPIDRYGRLPLLPLSGKAIDGERVTIIQHPNSEPKQIAIRASQIIVLDPQAAPDVNLDHFIHYSTDTEPGSSGAPVFNDQWQVLALHHKAVPEPKKPGRPEGKPVWIANEGVRISAIFGLLEQQRFEQPQAGLVLDRLDNSLGLPSLSQGGIQGDPLLEADRKPLALKRWAGVTGYDPLFLSARIDLSDIYAPWLAQNQIAPLLDGSGHELAYHHFTSVIRADRKFPLLNRRQYRRQQAGPPRPAQGHVATRCADRRRIPARWRILRKKQGKRPRAIQSRAPGPAARSLLEQRGR</sequence>
<dbReference type="Pfam" id="PF13365">
    <property type="entry name" value="Trypsin_2"/>
    <property type="match status" value="1"/>
</dbReference>
<evidence type="ECO:0000313" key="5">
    <source>
        <dbReference type="Proteomes" id="UP000198939"/>
    </source>
</evidence>
<dbReference type="InterPro" id="IPR009003">
    <property type="entry name" value="Peptidase_S1_PA"/>
</dbReference>
<gene>
    <name evidence="2" type="primary">splE</name>
    <name evidence="2" type="ORF">RTCCBAU85039_6271</name>
    <name evidence="3" type="ORF">SAMN05216228_105217</name>
</gene>
<keyword evidence="3" id="KW-0540">Nuclease</keyword>
<dbReference type="SUPFAM" id="SSF50494">
    <property type="entry name" value="Trypsin-like serine proteases"/>
    <property type="match status" value="1"/>
</dbReference>
<proteinExistence type="predicted"/>
<feature type="region of interest" description="Disordered" evidence="1">
    <location>
        <begin position="453"/>
        <end position="480"/>
    </location>
</feature>
<evidence type="ECO:0000256" key="1">
    <source>
        <dbReference type="SAM" id="MobiDB-lite"/>
    </source>
</evidence>
<reference evidence="2" key="2">
    <citation type="submission" date="2016-10" db="EMBL/GenBank/DDBJ databases">
        <authorList>
            <person name="de Groot N.N."/>
        </authorList>
    </citation>
    <scope>NUCLEOTIDE SEQUENCE [LARGE SCALE GENOMIC DNA]</scope>
    <source>
        <strain evidence="2">CCBAU85039</strain>
    </source>
</reference>
<accession>A0A1H8W345</accession>
<keyword evidence="2" id="KW-0378">Hydrolase</keyword>
<dbReference type="EMBL" id="FNXB01000062">
    <property type="protein sequence ID" value="SEI19921.1"/>
    <property type="molecule type" value="Genomic_DNA"/>
</dbReference>
<dbReference type="STRING" id="501024.RTCCBAU85039_6271"/>
<dbReference type="PANTHER" id="PTHR36234">
    <property type="entry name" value="LYSYL ENDOPEPTIDASE"/>
    <property type="match status" value="1"/>
</dbReference>
<reference evidence="3 5" key="3">
    <citation type="submission" date="2016-10" db="EMBL/GenBank/DDBJ databases">
        <authorList>
            <person name="Varghese N."/>
            <person name="Submissions S."/>
        </authorList>
    </citation>
    <scope>NUCLEOTIDE SEQUENCE [LARGE SCALE GENOMIC DNA]</scope>
    <source>
        <strain evidence="3 5">CGMCC 1.7071</strain>
    </source>
</reference>
<dbReference type="AlphaFoldDB" id="A0A1H8W345"/>
<keyword evidence="3" id="KW-0255">Endonuclease</keyword>
<reference evidence="4" key="1">
    <citation type="submission" date="2016-10" db="EMBL/GenBank/DDBJ databases">
        <authorList>
            <person name="Wibberg D."/>
        </authorList>
    </citation>
    <scope>NUCLEOTIDE SEQUENCE [LARGE SCALE GENOMIC DNA]</scope>
</reference>
<evidence type="ECO:0000313" key="3">
    <source>
        <dbReference type="EMBL" id="SEP22040.1"/>
    </source>
</evidence>
<dbReference type="EC" id="3.4.21.-" evidence="2"/>
<keyword evidence="2" id="KW-0645">Protease</keyword>
<keyword evidence="5" id="KW-1185">Reference proteome</keyword>
<dbReference type="InterPro" id="IPR043504">
    <property type="entry name" value="Peptidase_S1_PA_chymotrypsin"/>
</dbReference>
<dbReference type="PANTHER" id="PTHR36234:SF5">
    <property type="entry name" value="LYSYL ENDOPEPTIDASE"/>
    <property type="match status" value="1"/>
</dbReference>
<dbReference type="GO" id="GO:0006508">
    <property type="term" value="P:proteolysis"/>
    <property type="evidence" value="ECO:0007669"/>
    <property type="project" value="UniProtKB-KW"/>
</dbReference>
<dbReference type="GO" id="GO:0008233">
    <property type="term" value="F:peptidase activity"/>
    <property type="evidence" value="ECO:0007669"/>
    <property type="project" value="UniProtKB-KW"/>
</dbReference>
<dbReference type="Proteomes" id="UP000183063">
    <property type="component" value="Unassembled WGS sequence"/>
</dbReference>
<dbReference type="Proteomes" id="UP000198939">
    <property type="component" value="Unassembled WGS sequence"/>
</dbReference>
<evidence type="ECO:0000313" key="2">
    <source>
        <dbReference type="EMBL" id="SEI19921.1"/>
    </source>
</evidence>
<dbReference type="EMBL" id="FOCV01000052">
    <property type="protein sequence ID" value="SEP22040.1"/>
    <property type="molecule type" value="Genomic_DNA"/>
</dbReference>
<protein>
    <submittedName>
        <fullName evidence="3">Endonuclease G</fullName>
    </submittedName>
    <submittedName>
        <fullName evidence="2">Serine protease SplE</fullName>
        <ecNumber evidence="2">3.4.21.-</ecNumber>
    </submittedName>
</protein>